<reference evidence="1 2" key="1">
    <citation type="journal article" date="2019" name="Sci. Rep.">
        <title>Orb-weaving spider Araneus ventricosus genome elucidates the spidroin gene catalogue.</title>
        <authorList>
            <person name="Kono N."/>
            <person name="Nakamura H."/>
            <person name="Ohtoshi R."/>
            <person name="Moran D.A.P."/>
            <person name="Shinohara A."/>
            <person name="Yoshida Y."/>
            <person name="Fujiwara M."/>
            <person name="Mori M."/>
            <person name="Tomita M."/>
            <person name="Arakawa K."/>
        </authorList>
    </citation>
    <scope>NUCLEOTIDE SEQUENCE [LARGE SCALE GENOMIC DNA]</scope>
</reference>
<dbReference type="Proteomes" id="UP000499080">
    <property type="component" value="Unassembled WGS sequence"/>
</dbReference>
<protein>
    <submittedName>
        <fullName evidence="1">Uncharacterized protein</fullName>
    </submittedName>
</protein>
<comment type="caution">
    <text evidence="1">The sequence shown here is derived from an EMBL/GenBank/DDBJ whole genome shotgun (WGS) entry which is preliminary data.</text>
</comment>
<gene>
    <name evidence="1" type="ORF">AVEN_98727_1</name>
</gene>
<accession>A0A4Y2TMD2</accession>
<name>A0A4Y2TMD2_ARAVE</name>
<evidence type="ECO:0000313" key="1">
    <source>
        <dbReference type="EMBL" id="GBO01422.1"/>
    </source>
</evidence>
<sequence length="114" mass="12569">MQHNRRHHGRYRLLGCQQACGQAPHAHIFTNPAPPAPGSRPVSRFDNTCSRYLHILVDLAISLSQHLLALLYRTVTPVHQTTGPGATNDSRSNFSYKPTLPLSISLGFAVALME</sequence>
<proteinExistence type="predicted"/>
<dbReference type="EMBL" id="BGPR01029571">
    <property type="protein sequence ID" value="GBO01422.1"/>
    <property type="molecule type" value="Genomic_DNA"/>
</dbReference>
<dbReference type="AlphaFoldDB" id="A0A4Y2TMD2"/>
<organism evidence="1 2">
    <name type="scientific">Araneus ventricosus</name>
    <name type="common">Orbweaver spider</name>
    <name type="synonym">Epeira ventricosa</name>
    <dbReference type="NCBI Taxonomy" id="182803"/>
    <lineage>
        <taxon>Eukaryota</taxon>
        <taxon>Metazoa</taxon>
        <taxon>Ecdysozoa</taxon>
        <taxon>Arthropoda</taxon>
        <taxon>Chelicerata</taxon>
        <taxon>Arachnida</taxon>
        <taxon>Araneae</taxon>
        <taxon>Araneomorphae</taxon>
        <taxon>Entelegynae</taxon>
        <taxon>Araneoidea</taxon>
        <taxon>Araneidae</taxon>
        <taxon>Araneus</taxon>
    </lineage>
</organism>
<keyword evidence="2" id="KW-1185">Reference proteome</keyword>
<evidence type="ECO:0000313" key="2">
    <source>
        <dbReference type="Proteomes" id="UP000499080"/>
    </source>
</evidence>